<proteinExistence type="predicted"/>
<evidence type="ECO:0000313" key="2">
    <source>
        <dbReference type="Proteomes" id="UP000219281"/>
    </source>
</evidence>
<protein>
    <submittedName>
        <fullName evidence="1">Uncharacterized protein</fullName>
    </submittedName>
</protein>
<name>A0A286A087_9SPHI</name>
<organism evidence="1 2">
    <name type="scientific">Pedobacter xixiisoli</name>
    <dbReference type="NCBI Taxonomy" id="1476464"/>
    <lineage>
        <taxon>Bacteria</taxon>
        <taxon>Pseudomonadati</taxon>
        <taxon>Bacteroidota</taxon>
        <taxon>Sphingobacteriia</taxon>
        <taxon>Sphingobacteriales</taxon>
        <taxon>Sphingobacteriaceae</taxon>
        <taxon>Pedobacter</taxon>
    </lineage>
</organism>
<evidence type="ECO:0000313" key="1">
    <source>
        <dbReference type="EMBL" id="SOD15298.1"/>
    </source>
</evidence>
<gene>
    <name evidence="1" type="ORF">SAMN06297358_2285</name>
</gene>
<dbReference type="Proteomes" id="UP000219281">
    <property type="component" value="Unassembled WGS sequence"/>
</dbReference>
<reference evidence="2" key="1">
    <citation type="submission" date="2017-09" db="EMBL/GenBank/DDBJ databases">
        <authorList>
            <person name="Varghese N."/>
            <person name="Submissions S."/>
        </authorList>
    </citation>
    <scope>NUCLEOTIDE SEQUENCE [LARGE SCALE GENOMIC DNA]</scope>
    <source>
        <strain evidence="2">CGMCC 1.12803</strain>
    </source>
</reference>
<dbReference type="AlphaFoldDB" id="A0A286A087"/>
<keyword evidence="2" id="KW-1185">Reference proteome</keyword>
<accession>A0A286A087</accession>
<sequence length="103" mass="11989">MAKLIIYFFYSLFILLLLAKASPAVFKHFSSLACEQFDYELNEKLSEKENPEPNKSFKSTEFIDSTLAFSFEKHDPTHTYYIPATTILYSILEIPKRPPRKTS</sequence>
<dbReference type="EMBL" id="OCMT01000002">
    <property type="protein sequence ID" value="SOD15298.1"/>
    <property type="molecule type" value="Genomic_DNA"/>
</dbReference>